<sequence length="54" mass="6262">MNGRIAFVKGERRVAAGKKELMLKQSQLLLKNNFTRVFKCFVSRESDLNGIQYK</sequence>
<name>A0A2L2XBE8_9FIRM</name>
<dbReference type="AlphaFoldDB" id="A0A2L2XBE8"/>
<evidence type="ECO:0000313" key="1">
    <source>
        <dbReference type="EMBL" id="GBF33535.1"/>
    </source>
</evidence>
<accession>A0A2L2XBE8</accession>
<gene>
    <name evidence="1" type="ORF">DCCM_2637</name>
</gene>
<comment type="caution">
    <text evidence="1">The sequence shown here is derived from an EMBL/GenBank/DDBJ whole genome shotgun (WGS) entry which is preliminary data.</text>
</comment>
<dbReference type="EMBL" id="BFAV01000104">
    <property type="protein sequence ID" value="GBF33535.1"/>
    <property type="molecule type" value="Genomic_DNA"/>
</dbReference>
<reference evidence="2" key="1">
    <citation type="submission" date="2018-02" db="EMBL/GenBank/DDBJ databases">
        <title>Genome sequence of Desulfocucumis palustris strain NAW-5.</title>
        <authorList>
            <person name="Watanabe M."/>
            <person name="Kojima H."/>
            <person name="Fukui M."/>
        </authorList>
    </citation>
    <scope>NUCLEOTIDE SEQUENCE [LARGE SCALE GENOMIC DNA]</scope>
    <source>
        <strain evidence="2">NAW-5</strain>
    </source>
</reference>
<organism evidence="1 2">
    <name type="scientific">Desulfocucumis palustris</name>
    <dbReference type="NCBI Taxonomy" id="1898651"/>
    <lineage>
        <taxon>Bacteria</taxon>
        <taxon>Bacillati</taxon>
        <taxon>Bacillota</taxon>
        <taxon>Clostridia</taxon>
        <taxon>Eubacteriales</taxon>
        <taxon>Desulfocucumaceae</taxon>
        <taxon>Desulfocucumis</taxon>
    </lineage>
</organism>
<keyword evidence="2" id="KW-1185">Reference proteome</keyword>
<evidence type="ECO:0000313" key="2">
    <source>
        <dbReference type="Proteomes" id="UP000239549"/>
    </source>
</evidence>
<dbReference type="Proteomes" id="UP000239549">
    <property type="component" value="Unassembled WGS sequence"/>
</dbReference>
<protein>
    <submittedName>
        <fullName evidence="1">Uncharacterized protein</fullName>
    </submittedName>
</protein>
<proteinExistence type="predicted"/>